<evidence type="ECO:0000313" key="2">
    <source>
        <dbReference type="EMBL" id="PIR90808.1"/>
    </source>
</evidence>
<feature type="domain" description="HTH cro/C1-type" evidence="1">
    <location>
        <begin position="17"/>
        <end position="71"/>
    </location>
</feature>
<dbReference type="GO" id="GO:0003677">
    <property type="term" value="F:DNA binding"/>
    <property type="evidence" value="ECO:0007669"/>
    <property type="project" value="InterPro"/>
</dbReference>
<gene>
    <name evidence="2" type="ORF">COU05_00075</name>
</gene>
<organism evidence="2 3">
    <name type="scientific">bacterium (Candidatus Gribaldobacteria) CG10_big_fil_rev_8_21_14_0_10_37_21</name>
    <dbReference type="NCBI Taxonomy" id="2014275"/>
    <lineage>
        <taxon>Bacteria</taxon>
        <taxon>Candidatus Gribaldobacteria</taxon>
    </lineage>
</organism>
<dbReference type="Proteomes" id="UP000230132">
    <property type="component" value="Unassembled WGS sequence"/>
</dbReference>
<evidence type="ECO:0000313" key="3">
    <source>
        <dbReference type="Proteomes" id="UP000230132"/>
    </source>
</evidence>
<proteinExistence type="predicted"/>
<sequence length="73" mass="8511">MNKSTYTKDYQEIISRLKQARIRLGFSQQEVAEKLSKPQSYVSKIESGERRLDIVEIKNIASIDKKSISFFIK</sequence>
<dbReference type="Gene3D" id="1.10.260.40">
    <property type="entry name" value="lambda repressor-like DNA-binding domains"/>
    <property type="match status" value="1"/>
</dbReference>
<protein>
    <recommendedName>
        <fullName evidence="1">HTH cro/C1-type domain-containing protein</fullName>
    </recommendedName>
</protein>
<dbReference type="CDD" id="cd00093">
    <property type="entry name" value="HTH_XRE"/>
    <property type="match status" value="1"/>
</dbReference>
<comment type="caution">
    <text evidence="2">The sequence shown here is derived from an EMBL/GenBank/DDBJ whole genome shotgun (WGS) entry which is preliminary data.</text>
</comment>
<evidence type="ECO:0000259" key="1">
    <source>
        <dbReference type="PROSITE" id="PS50943"/>
    </source>
</evidence>
<dbReference type="InterPro" id="IPR010982">
    <property type="entry name" value="Lambda_DNA-bd_dom_sf"/>
</dbReference>
<dbReference type="SMART" id="SM00530">
    <property type="entry name" value="HTH_XRE"/>
    <property type="match status" value="1"/>
</dbReference>
<dbReference type="AlphaFoldDB" id="A0A2H0UVF8"/>
<dbReference type="SUPFAM" id="SSF47413">
    <property type="entry name" value="lambda repressor-like DNA-binding domains"/>
    <property type="match status" value="1"/>
</dbReference>
<dbReference type="InterPro" id="IPR001387">
    <property type="entry name" value="Cro/C1-type_HTH"/>
</dbReference>
<dbReference type="Pfam" id="PF01381">
    <property type="entry name" value="HTH_3"/>
    <property type="match status" value="1"/>
</dbReference>
<reference evidence="3" key="1">
    <citation type="submission" date="2017-09" db="EMBL/GenBank/DDBJ databases">
        <title>Depth-based differentiation of microbial function through sediment-hosted aquifers and enrichment of novel symbionts in the deep terrestrial subsurface.</title>
        <authorList>
            <person name="Probst A.J."/>
            <person name="Ladd B."/>
            <person name="Jarett J.K."/>
            <person name="Geller-Mcgrath D.E."/>
            <person name="Sieber C.M.K."/>
            <person name="Emerson J.B."/>
            <person name="Anantharaman K."/>
            <person name="Thomas B.C."/>
            <person name="Malmstrom R."/>
            <person name="Stieglmeier M."/>
            <person name="Klingl A."/>
            <person name="Woyke T."/>
            <person name="Ryan C.M."/>
            <person name="Banfield J.F."/>
        </authorList>
    </citation>
    <scope>NUCLEOTIDE SEQUENCE [LARGE SCALE GENOMIC DNA]</scope>
</reference>
<name>A0A2H0UVF8_9BACT</name>
<dbReference type="EMBL" id="PFAX01000001">
    <property type="protein sequence ID" value="PIR90808.1"/>
    <property type="molecule type" value="Genomic_DNA"/>
</dbReference>
<dbReference type="PROSITE" id="PS50943">
    <property type="entry name" value="HTH_CROC1"/>
    <property type="match status" value="1"/>
</dbReference>
<accession>A0A2H0UVF8</accession>